<reference evidence="2" key="1">
    <citation type="journal article" date="2020" name="Stud. Mycol.">
        <title>101 Dothideomycetes genomes: a test case for predicting lifestyles and emergence of pathogens.</title>
        <authorList>
            <person name="Haridas S."/>
            <person name="Albert R."/>
            <person name="Binder M."/>
            <person name="Bloem J."/>
            <person name="Labutti K."/>
            <person name="Salamov A."/>
            <person name="Andreopoulos B."/>
            <person name="Baker S."/>
            <person name="Barry K."/>
            <person name="Bills G."/>
            <person name="Bluhm B."/>
            <person name="Cannon C."/>
            <person name="Castanera R."/>
            <person name="Culley D."/>
            <person name="Daum C."/>
            <person name="Ezra D."/>
            <person name="Gonzalez J."/>
            <person name="Henrissat B."/>
            <person name="Kuo A."/>
            <person name="Liang C."/>
            <person name="Lipzen A."/>
            <person name="Lutzoni F."/>
            <person name="Magnuson J."/>
            <person name="Mondo S."/>
            <person name="Nolan M."/>
            <person name="Ohm R."/>
            <person name="Pangilinan J."/>
            <person name="Park H.-J."/>
            <person name="Ramirez L."/>
            <person name="Alfaro M."/>
            <person name="Sun H."/>
            <person name="Tritt A."/>
            <person name="Yoshinaga Y."/>
            <person name="Zwiers L.-H."/>
            <person name="Turgeon B."/>
            <person name="Goodwin S."/>
            <person name="Spatafora J."/>
            <person name="Crous P."/>
            <person name="Grigoriev I."/>
        </authorList>
    </citation>
    <scope>NUCLEOTIDE SEQUENCE</scope>
    <source>
        <strain evidence="2">CBS 207.26</strain>
    </source>
</reference>
<evidence type="ECO:0000313" key="2">
    <source>
        <dbReference type="EMBL" id="KAF2185437.1"/>
    </source>
</evidence>
<feature type="compositionally biased region" description="Basic and acidic residues" evidence="1">
    <location>
        <begin position="64"/>
        <end position="73"/>
    </location>
</feature>
<name>A0A6A6E0G6_9PEZI</name>
<feature type="compositionally biased region" description="Basic and acidic residues" evidence="1">
    <location>
        <begin position="43"/>
        <end position="53"/>
    </location>
</feature>
<keyword evidence="3" id="KW-1185">Reference proteome</keyword>
<dbReference type="EMBL" id="ML994633">
    <property type="protein sequence ID" value="KAF2185437.1"/>
    <property type="molecule type" value="Genomic_DNA"/>
</dbReference>
<accession>A0A6A6E0G6</accession>
<feature type="region of interest" description="Disordered" evidence="1">
    <location>
        <begin position="39"/>
        <end position="73"/>
    </location>
</feature>
<evidence type="ECO:0000256" key="1">
    <source>
        <dbReference type="SAM" id="MobiDB-lite"/>
    </source>
</evidence>
<proteinExistence type="predicted"/>
<dbReference type="OrthoDB" id="4297596at2759"/>
<organism evidence="2 3">
    <name type="scientific">Zopfia rhizophila CBS 207.26</name>
    <dbReference type="NCBI Taxonomy" id="1314779"/>
    <lineage>
        <taxon>Eukaryota</taxon>
        <taxon>Fungi</taxon>
        <taxon>Dikarya</taxon>
        <taxon>Ascomycota</taxon>
        <taxon>Pezizomycotina</taxon>
        <taxon>Dothideomycetes</taxon>
        <taxon>Dothideomycetes incertae sedis</taxon>
        <taxon>Zopfiaceae</taxon>
        <taxon>Zopfia</taxon>
    </lineage>
</organism>
<dbReference type="AlphaFoldDB" id="A0A6A6E0G6"/>
<gene>
    <name evidence="2" type="ORF">K469DRAFT_707687</name>
</gene>
<sequence>MCQNARAMFACSTWHASLGDEPTRIKHINQCRAAITRGQSCPEDQRTNDHVLQEDEPSINCPECRGETPPETP</sequence>
<dbReference type="Proteomes" id="UP000800200">
    <property type="component" value="Unassembled WGS sequence"/>
</dbReference>
<evidence type="ECO:0000313" key="3">
    <source>
        <dbReference type="Proteomes" id="UP000800200"/>
    </source>
</evidence>
<protein>
    <submittedName>
        <fullName evidence="2">Uncharacterized protein</fullName>
    </submittedName>
</protein>